<keyword evidence="3" id="KW-1185">Reference proteome</keyword>
<feature type="transmembrane region" description="Helical" evidence="1">
    <location>
        <begin position="80"/>
        <end position="113"/>
    </location>
</feature>
<keyword evidence="1" id="KW-0812">Transmembrane</keyword>
<gene>
    <name evidence="2" type="ORF">GCM10009817_11590</name>
</gene>
<name>A0ABP5D2K0_9MICO</name>
<dbReference type="InterPro" id="IPR007403">
    <property type="entry name" value="DUF456"/>
</dbReference>
<feature type="transmembrane region" description="Helical" evidence="1">
    <location>
        <begin position="12"/>
        <end position="41"/>
    </location>
</feature>
<accession>A0ABP5D2K0</accession>
<evidence type="ECO:0000256" key="1">
    <source>
        <dbReference type="SAM" id="Phobius"/>
    </source>
</evidence>
<dbReference type="Pfam" id="PF04306">
    <property type="entry name" value="DUF456"/>
    <property type="match status" value="1"/>
</dbReference>
<dbReference type="RefSeq" id="WP_344059322.1">
    <property type="nucleotide sequence ID" value="NZ_BAAAPU010000003.1"/>
</dbReference>
<organism evidence="2 3">
    <name type="scientific">Terrabacter lapilli</name>
    <dbReference type="NCBI Taxonomy" id="436231"/>
    <lineage>
        <taxon>Bacteria</taxon>
        <taxon>Bacillati</taxon>
        <taxon>Actinomycetota</taxon>
        <taxon>Actinomycetes</taxon>
        <taxon>Micrococcales</taxon>
        <taxon>Intrasporangiaceae</taxon>
        <taxon>Terrabacter</taxon>
    </lineage>
</organism>
<keyword evidence="1" id="KW-0472">Membrane</keyword>
<evidence type="ECO:0008006" key="4">
    <source>
        <dbReference type="Google" id="ProtNLM"/>
    </source>
</evidence>
<proteinExistence type="predicted"/>
<protein>
    <recommendedName>
        <fullName evidence="4">DUF456 domain-containing protein</fullName>
    </recommendedName>
</protein>
<feature type="transmembrane region" description="Helical" evidence="1">
    <location>
        <begin position="134"/>
        <end position="159"/>
    </location>
</feature>
<dbReference type="Proteomes" id="UP001500013">
    <property type="component" value="Unassembled WGS sequence"/>
</dbReference>
<reference evidence="3" key="1">
    <citation type="journal article" date="2019" name="Int. J. Syst. Evol. Microbiol.">
        <title>The Global Catalogue of Microorganisms (GCM) 10K type strain sequencing project: providing services to taxonomists for standard genome sequencing and annotation.</title>
        <authorList>
            <consortium name="The Broad Institute Genomics Platform"/>
            <consortium name="The Broad Institute Genome Sequencing Center for Infectious Disease"/>
            <person name="Wu L."/>
            <person name="Ma J."/>
        </authorList>
    </citation>
    <scope>NUCLEOTIDE SEQUENCE [LARGE SCALE GENOMIC DNA]</scope>
    <source>
        <strain evidence="3">JCM 15628</strain>
    </source>
</reference>
<keyword evidence="1" id="KW-1133">Transmembrane helix</keyword>
<evidence type="ECO:0000313" key="2">
    <source>
        <dbReference type="EMBL" id="GAA1973052.1"/>
    </source>
</evidence>
<evidence type="ECO:0000313" key="3">
    <source>
        <dbReference type="Proteomes" id="UP001500013"/>
    </source>
</evidence>
<dbReference type="EMBL" id="BAAAPU010000003">
    <property type="protein sequence ID" value="GAA1973052.1"/>
    <property type="molecule type" value="Genomic_DNA"/>
</dbReference>
<feature type="transmembrane region" description="Helical" evidence="1">
    <location>
        <begin position="48"/>
        <end position="68"/>
    </location>
</feature>
<comment type="caution">
    <text evidence="2">The sequence shown here is derived from an EMBL/GenBank/DDBJ whole genome shotgun (WGS) entry which is preliminary data.</text>
</comment>
<sequence>MTTATDALVLLAMLVGTVGVVVPVLPGLVVVWGATLAWALVRQDGPGWLVFGVATVLYAVGLVAKYLLPGRRMKNAGVDGAVVAVALAVAVVGFFVVPVVGAPLGFVLTVYVLEQLKHREHAAAWRATSQAIRAVLLNVGIELGTAFAIIAAWGVGVLATRS</sequence>